<organism evidence="2 3">
    <name type="scientific">Nepenthes gracilis</name>
    <name type="common">Slender pitcher plant</name>
    <dbReference type="NCBI Taxonomy" id="150966"/>
    <lineage>
        <taxon>Eukaryota</taxon>
        <taxon>Viridiplantae</taxon>
        <taxon>Streptophyta</taxon>
        <taxon>Embryophyta</taxon>
        <taxon>Tracheophyta</taxon>
        <taxon>Spermatophyta</taxon>
        <taxon>Magnoliopsida</taxon>
        <taxon>eudicotyledons</taxon>
        <taxon>Gunneridae</taxon>
        <taxon>Pentapetalae</taxon>
        <taxon>Caryophyllales</taxon>
        <taxon>Nepenthaceae</taxon>
        <taxon>Nepenthes</taxon>
    </lineage>
</organism>
<proteinExistence type="predicted"/>
<evidence type="ECO:0000313" key="3">
    <source>
        <dbReference type="Proteomes" id="UP001279734"/>
    </source>
</evidence>
<keyword evidence="1" id="KW-0175">Coiled coil</keyword>
<gene>
    <name evidence="2" type="ORF">Nepgr_028736</name>
</gene>
<feature type="coiled-coil region" evidence="1">
    <location>
        <begin position="1"/>
        <end position="60"/>
    </location>
</feature>
<accession>A0AAD3Y2N9</accession>
<name>A0AAD3Y2N9_NEPGR</name>
<sequence length="77" mass="8810">MVRVQREKMQQNRDNDALSERASLLMVPSGTGVSPLNDLKVDLEATRRRLREERAGHEEAMKLVHDAASRSILWRAI</sequence>
<dbReference type="AlphaFoldDB" id="A0AAD3Y2N9"/>
<keyword evidence="3" id="KW-1185">Reference proteome</keyword>
<evidence type="ECO:0000256" key="1">
    <source>
        <dbReference type="SAM" id="Coils"/>
    </source>
</evidence>
<evidence type="ECO:0000313" key="2">
    <source>
        <dbReference type="EMBL" id="GMH26893.1"/>
    </source>
</evidence>
<dbReference type="Proteomes" id="UP001279734">
    <property type="component" value="Unassembled WGS sequence"/>
</dbReference>
<dbReference type="EMBL" id="BSYO01000032">
    <property type="protein sequence ID" value="GMH26893.1"/>
    <property type="molecule type" value="Genomic_DNA"/>
</dbReference>
<reference evidence="2" key="1">
    <citation type="submission" date="2023-05" db="EMBL/GenBank/DDBJ databases">
        <title>Nepenthes gracilis genome sequencing.</title>
        <authorList>
            <person name="Fukushima K."/>
        </authorList>
    </citation>
    <scope>NUCLEOTIDE SEQUENCE</scope>
    <source>
        <strain evidence="2">SING2019-196</strain>
    </source>
</reference>
<protein>
    <submittedName>
        <fullName evidence="2">Uncharacterized protein</fullName>
    </submittedName>
</protein>
<comment type="caution">
    <text evidence="2">The sequence shown here is derived from an EMBL/GenBank/DDBJ whole genome shotgun (WGS) entry which is preliminary data.</text>
</comment>